<evidence type="ECO:0000313" key="4">
    <source>
        <dbReference type="Proteomes" id="UP000799324"/>
    </source>
</evidence>
<dbReference type="AlphaFoldDB" id="A0A6A6SKG2"/>
<protein>
    <submittedName>
        <fullName evidence="3">Uncharacterized protein</fullName>
    </submittedName>
</protein>
<feature type="transmembrane region" description="Helical" evidence="2">
    <location>
        <begin position="195"/>
        <end position="217"/>
    </location>
</feature>
<name>A0A6A6SKG2_9PLEO</name>
<organism evidence="3 4">
    <name type="scientific">Lophiostoma macrostomum CBS 122681</name>
    <dbReference type="NCBI Taxonomy" id="1314788"/>
    <lineage>
        <taxon>Eukaryota</taxon>
        <taxon>Fungi</taxon>
        <taxon>Dikarya</taxon>
        <taxon>Ascomycota</taxon>
        <taxon>Pezizomycotina</taxon>
        <taxon>Dothideomycetes</taxon>
        <taxon>Pleosporomycetidae</taxon>
        <taxon>Pleosporales</taxon>
        <taxon>Lophiostomataceae</taxon>
        <taxon>Lophiostoma</taxon>
    </lineage>
</organism>
<keyword evidence="2" id="KW-0812">Transmembrane</keyword>
<feature type="compositionally biased region" description="Low complexity" evidence="1">
    <location>
        <begin position="122"/>
        <end position="133"/>
    </location>
</feature>
<feature type="transmembrane region" description="Helical" evidence="2">
    <location>
        <begin position="12"/>
        <end position="35"/>
    </location>
</feature>
<keyword evidence="4" id="KW-1185">Reference proteome</keyword>
<keyword evidence="2" id="KW-1133">Transmembrane helix</keyword>
<sequence length="323" mass="36604">MSFFGPTLCWVGIMIFLFVLAVLALAAIPILSCVLESTNIFIFYEEEEVEEIQEDLQDREGHHTHPKTLRVPIIYKESDDSKQAEQTFTQEKLPSSSWPSPYPCTSLPSFLVITHKTRPRTKPSSTPKSTPTPSGNPQTHTHTERDIHTHAPHLIMSEILYILFTILCTFLSQAWELALDYILLDMVARRNFNPLSLYTLLVVMLASIGTLILLRIIPQLLNSLMTGSSTSDAELKFRRYRSDRKVHDAEWKRLWEDSDFEAKFDSVVAEHGFQWPMRDKLGVWLIGLKGREVGAITGSGSEACIEKHESLGVVNEGDPMSTE</sequence>
<dbReference type="Proteomes" id="UP000799324">
    <property type="component" value="Unassembled WGS sequence"/>
</dbReference>
<evidence type="ECO:0000256" key="2">
    <source>
        <dbReference type="SAM" id="Phobius"/>
    </source>
</evidence>
<dbReference type="EMBL" id="MU004618">
    <property type="protein sequence ID" value="KAF2647457.1"/>
    <property type="molecule type" value="Genomic_DNA"/>
</dbReference>
<reference evidence="3" key="1">
    <citation type="journal article" date="2020" name="Stud. Mycol.">
        <title>101 Dothideomycetes genomes: a test case for predicting lifestyles and emergence of pathogens.</title>
        <authorList>
            <person name="Haridas S."/>
            <person name="Albert R."/>
            <person name="Binder M."/>
            <person name="Bloem J."/>
            <person name="Labutti K."/>
            <person name="Salamov A."/>
            <person name="Andreopoulos B."/>
            <person name="Baker S."/>
            <person name="Barry K."/>
            <person name="Bills G."/>
            <person name="Bluhm B."/>
            <person name="Cannon C."/>
            <person name="Castanera R."/>
            <person name="Culley D."/>
            <person name="Daum C."/>
            <person name="Ezra D."/>
            <person name="Gonzalez J."/>
            <person name="Henrissat B."/>
            <person name="Kuo A."/>
            <person name="Liang C."/>
            <person name="Lipzen A."/>
            <person name="Lutzoni F."/>
            <person name="Magnuson J."/>
            <person name="Mondo S."/>
            <person name="Nolan M."/>
            <person name="Ohm R."/>
            <person name="Pangilinan J."/>
            <person name="Park H.-J."/>
            <person name="Ramirez L."/>
            <person name="Alfaro M."/>
            <person name="Sun H."/>
            <person name="Tritt A."/>
            <person name="Yoshinaga Y."/>
            <person name="Zwiers L.-H."/>
            <person name="Turgeon B."/>
            <person name="Goodwin S."/>
            <person name="Spatafora J."/>
            <person name="Crous P."/>
            <person name="Grigoriev I."/>
        </authorList>
    </citation>
    <scope>NUCLEOTIDE SEQUENCE</scope>
    <source>
        <strain evidence="3">CBS 122681</strain>
    </source>
</reference>
<gene>
    <name evidence="3" type="ORF">K491DRAFT_784713</name>
</gene>
<proteinExistence type="predicted"/>
<keyword evidence="2" id="KW-0472">Membrane</keyword>
<evidence type="ECO:0000313" key="3">
    <source>
        <dbReference type="EMBL" id="KAF2647457.1"/>
    </source>
</evidence>
<evidence type="ECO:0000256" key="1">
    <source>
        <dbReference type="SAM" id="MobiDB-lite"/>
    </source>
</evidence>
<accession>A0A6A6SKG2</accession>
<feature type="transmembrane region" description="Helical" evidence="2">
    <location>
        <begin position="154"/>
        <end position="175"/>
    </location>
</feature>
<feature type="region of interest" description="Disordered" evidence="1">
    <location>
        <begin position="118"/>
        <end position="144"/>
    </location>
</feature>